<evidence type="ECO:0000256" key="1">
    <source>
        <dbReference type="ARBA" id="ARBA00022801"/>
    </source>
</evidence>
<gene>
    <name evidence="4" type="ORF">AB0L03_13245</name>
</gene>
<dbReference type="EMBL" id="JBFASG010000010">
    <property type="protein sequence ID" value="MEV4923793.1"/>
    <property type="molecule type" value="Genomic_DNA"/>
</dbReference>
<dbReference type="SUPFAM" id="SSF55781">
    <property type="entry name" value="GAF domain-like"/>
    <property type="match status" value="2"/>
</dbReference>
<feature type="domain" description="PPM-type phosphatase" evidence="3">
    <location>
        <begin position="504"/>
        <end position="724"/>
    </location>
</feature>
<dbReference type="Proteomes" id="UP001552479">
    <property type="component" value="Unassembled WGS sequence"/>
</dbReference>
<dbReference type="PANTHER" id="PTHR43156:SF2">
    <property type="entry name" value="STAGE II SPORULATION PROTEIN E"/>
    <property type="match status" value="1"/>
</dbReference>
<feature type="domain" description="GAF" evidence="2">
    <location>
        <begin position="161"/>
        <end position="313"/>
    </location>
</feature>
<dbReference type="InterPro" id="IPR003018">
    <property type="entry name" value="GAF"/>
</dbReference>
<dbReference type="Pfam" id="PF07228">
    <property type="entry name" value="SpoIIE"/>
    <property type="match status" value="1"/>
</dbReference>
<dbReference type="Pfam" id="PF08448">
    <property type="entry name" value="PAS_4"/>
    <property type="match status" value="1"/>
</dbReference>
<accession>A0ABV3ITL4</accession>
<keyword evidence="5" id="KW-1185">Reference proteome</keyword>
<evidence type="ECO:0000313" key="4">
    <source>
        <dbReference type="EMBL" id="MEV4923793.1"/>
    </source>
</evidence>
<evidence type="ECO:0000313" key="5">
    <source>
        <dbReference type="Proteomes" id="UP001552479"/>
    </source>
</evidence>
<evidence type="ECO:0000259" key="2">
    <source>
        <dbReference type="SMART" id="SM00065"/>
    </source>
</evidence>
<dbReference type="RefSeq" id="WP_366087981.1">
    <property type="nucleotide sequence ID" value="NZ_JBFASG010000010.1"/>
</dbReference>
<evidence type="ECO:0000259" key="3">
    <source>
        <dbReference type="SMART" id="SM00331"/>
    </source>
</evidence>
<dbReference type="PANTHER" id="PTHR43156">
    <property type="entry name" value="STAGE II SPORULATION PROTEIN E-RELATED"/>
    <property type="match status" value="1"/>
</dbReference>
<dbReference type="SMART" id="SM00331">
    <property type="entry name" value="PP2C_SIG"/>
    <property type="match status" value="1"/>
</dbReference>
<dbReference type="Gene3D" id="3.30.450.20">
    <property type="entry name" value="PAS domain"/>
    <property type="match status" value="1"/>
</dbReference>
<comment type="caution">
    <text evidence="4">The sequence shown here is derived from an EMBL/GenBank/DDBJ whole genome shotgun (WGS) entry which is preliminary data.</text>
</comment>
<keyword evidence="1" id="KW-0378">Hydrolase</keyword>
<proteinExistence type="predicted"/>
<dbReference type="InterPro" id="IPR052016">
    <property type="entry name" value="Bact_Sigma-Reg"/>
</dbReference>
<dbReference type="Gene3D" id="3.30.450.40">
    <property type="match status" value="2"/>
</dbReference>
<dbReference type="Gene3D" id="3.60.40.10">
    <property type="entry name" value="PPM-type phosphatase domain"/>
    <property type="match status" value="1"/>
</dbReference>
<reference evidence="4 5" key="1">
    <citation type="submission" date="2024-06" db="EMBL/GenBank/DDBJ databases">
        <title>The Natural Products Discovery Center: Release of the First 8490 Sequenced Strains for Exploring Actinobacteria Biosynthetic Diversity.</title>
        <authorList>
            <person name="Kalkreuter E."/>
            <person name="Kautsar S.A."/>
            <person name="Yang D."/>
            <person name="Bader C.D."/>
            <person name="Teijaro C.N."/>
            <person name="Fluegel L."/>
            <person name="Davis C.M."/>
            <person name="Simpson J.R."/>
            <person name="Lauterbach L."/>
            <person name="Steele A.D."/>
            <person name="Gui C."/>
            <person name="Meng S."/>
            <person name="Li G."/>
            <person name="Viehrig K."/>
            <person name="Ye F."/>
            <person name="Su P."/>
            <person name="Kiefer A.F."/>
            <person name="Nichols A."/>
            <person name="Cepeda A.J."/>
            <person name="Yan W."/>
            <person name="Fan B."/>
            <person name="Jiang Y."/>
            <person name="Adhikari A."/>
            <person name="Zheng C.-J."/>
            <person name="Schuster L."/>
            <person name="Cowan T.M."/>
            <person name="Smanski M.J."/>
            <person name="Chevrette M.G."/>
            <person name="De Carvalho L.P.S."/>
            <person name="Shen B."/>
        </authorList>
    </citation>
    <scope>NUCLEOTIDE SEQUENCE [LARGE SCALE GENOMIC DNA]</scope>
    <source>
        <strain evidence="4 5">NPDC053791</strain>
    </source>
</reference>
<organism evidence="4 5">
    <name type="scientific">Streptomyces roseoverticillatus</name>
    <dbReference type="NCBI Taxonomy" id="66429"/>
    <lineage>
        <taxon>Bacteria</taxon>
        <taxon>Bacillati</taxon>
        <taxon>Actinomycetota</taxon>
        <taxon>Actinomycetes</taxon>
        <taxon>Kitasatosporales</taxon>
        <taxon>Streptomycetaceae</taxon>
        <taxon>Streptomyces</taxon>
    </lineage>
</organism>
<dbReference type="SMART" id="SM00065">
    <property type="entry name" value="GAF"/>
    <property type="match status" value="1"/>
</dbReference>
<dbReference type="InterPro" id="IPR001932">
    <property type="entry name" value="PPM-type_phosphatase-like_dom"/>
</dbReference>
<protein>
    <submittedName>
        <fullName evidence="4">SpoIIE family protein phosphatase</fullName>
    </submittedName>
</protein>
<sequence>MPAQPDRLATAHPGFLHGRSEEYTDLFGQAPVVFAALSGPAHVLEAASPAFFDAFTAGRTTTGMPVGELVPELARQGVLDRLDEVYRTGTVYRNRGAHLVLGGRRAGREEFFDITYEPRRDAVGRVAGVTVIAVETTAYHHAQLLAAEQRVLLEQIARDAPLSEILTGMAGAIEELSPDMIVSVLLLDPDGLHLRHGAAPRLPGFYNDAIDGIAIGDGVGSCGTAAHRQAPVIVSDIATDPLWEGYRDLAKRAGVAACWSTPIRGRDGRLLGTFAIYHRTPRAPDDQDLALSAAFTRIAALAIERHRAVEAGHAAQEREKAAREDLAFVLEASTAIARQPHYFDCLERMARLTVPALAPLCAVHVVERDRIRRIAVAAATRAEEGFLSSPGLSSEIEDVVARVLASGTTVTGQAGSCPGALSAHLGAGGYVCVPLATHGRAFGTLTLLTIDRPLDGHVVTLAEELARRTASSADNARQLTDRAGLARDLQAGLLPPELPEVPGAALAASYHPGGEGLDVGGDFYDVFPLPGDRWALMIGDVCGRGARAATTTGMVRHSARTAARLLNDPEAVVTAINAALTDRAAGEECFVSLVYGELRHTASHLALKLIRAGHVPPLVRRADGTVEEVVQPGLLLGIAPDPDSSPCGIDLYPDDSLILVTDGITEARSAGGELFGEDRLADAVGALRTSSPTAGVLLESISTAVAAFAADAVHDDQAVLVLTAT</sequence>
<dbReference type="InterPro" id="IPR029016">
    <property type="entry name" value="GAF-like_dom_sf"/>
</dbReference>
<dbReference type="InterPro" id="IPR013656">
    <property type="entry name" value="PAS_4"/>
</dbReference>
<dbReference type="Pfam" id="PF13185">
    <property type="entry name" value="GAF_2"/>
    <property type="match status" value="1"/>
</dbReference>
<dbReference type="InterPro" id="IPR036457">
    <property type="entry name" value="PPM-type-like_dom_sf"/>
</dbReference>
<name>A0ABV3ITL4_9ACTN</name>